<keyword evidence="5" id="KW-1185">Reference proteome</keyword>
<dbReference type="Gene3D" id="1.10.10.1100">
    <property type="entry name" value="BFD-like [2Fe-2S]-binding domain"/>
    <property type="match status" value="1"/>
</dbReference>
<feature type="region of interest" description="Disordered" evidence="2">
    <location>
        <begin position="490"/>
        <end position="516"/>
    </location>
</feature>
<evidence type="ECO:0000313" key="5">
    <source>
        <dbReference type="Proteomes" id="UP000321234"/>
    </source>
</evidence>
<dbReference type="PANTHER" id="PTHR42949">
    <property type="entry name" value="ANAEROBIC GLYCEROL-3-PHOSPHATE DEHYDROGENASE SUBUNIT B"/>
    <property type="match status" value="1"/>
</dbReference>
<dbReference type="SUPFAM" id="SSF51905">
    <property type="entry name" value="FAD/NAD(P)-binding domain"/>
    <property type="match status" value="1"/>
</dbReference>
<name>A0A5C8ZCH0_9ACTN</name>
<dbReference type="PIRSF" id="PIRSF037495">
    <property type="entry name" value="Opine_OX_OoxA/HcnB"/>
    <property type="match status" value="1"/>
</dbReference>
<dbReference type="Proteomes" id="UP000321234">
    <property type="component" value="Unassembled WGS sequence"/>
</dbReference>
<feature type="domain" description="FAD/NAD(P)-binding" evidence="3">
    <location>
        <begin position="238"/>
        <end position="348"/>
    </location>
</feature>
<protein>
    <submittedName>
        <fullName evidence="4">FAD-dependent oxidoreductase</fullName>
    </submittedName>
</protein>
<dbReference type="PANTHER" id="PTHR42949:SF3">
    <property type="entry name" value="ANAEROBIC GLYCEROL-3-PHOSPHATE DEHYDROGENASE SUBUNIT B"/>
    <property type="match status" value="1"/>
</dbReference>
<dbReference type="AlphaFoldDB" id="A0A5C8ZCH0"/>
<accession>A0A5C8ZCH0</accession>
<feature type="domain" description="FAD/NAD(P)-binding" evidence="3">
    <location>
        <begin position="5"/>
        <end position="189"/>
    </location>
</feature>
<dbReference type="GO" id="GO:0016491">
    <property type="term" value="F:oxidoreductase activity"/>
    <property type="evidence" value="ECO:0007669"/>
    <property type="project" value="UniProtKB-KW"/>
</dbReference>
<dbReference type="InterPro" id="IPR036188">
    <property type="entry name" value="FAD/NAD-bd_sf"/>
</dbReference>
<evidence type="ECO:0000259" key="3">
    <source>
        <dbReference type="Pfam" id="PF07992"/>
    </source>
</evidence>
<dbReference type="InterPro" id="IPR017224">
    <property type="entry name" value="Opine_Oxase_asu/HCN_bsu"/>
</dbReference>
<dbReference type="Gene3D" id="3.50.50.60">
    <property type="entry name" value="FAD/NAD(P)-binding domain"/>
    <property type="match status" value="3"/>
</dbReference>
<dbReference type="OrthoDB" id="9801699at2"/>
<evidence type="ECO:0000256" key="1">
    <source>
        <dbReference type="ARBA" id="ARBA00023002"/>
    </source>
</evidence>
<evidence type="ECO:0000313" key="4">
    <source>
        <dbReference type="EMBL" id="TXR55592.1"/>
    </source>
</evidence>
<feature type="compositionally biased region" description="Low complexity" evidence="2">
    <location>
        <begin position="497"/>
        <end position="516"/>
    </location>
</feature>
<evidence type="ECO:0000256" key="2">
    <source>
        <dbReference type="SAM" id="MobiDB-lite"/>
    </source>
</evidence>
<keyword evidence="1" id="KW-0560">Oxidoreductase</keyword>
<dbReference type="PRINTS" id="PR00411">
    <property type="entry name" value="PNDRDTASEI"/>
</dbReference>
<gene>
    <name evidence="4" type="ORF">FMM08_13890</name>
</gene>
<dbReference type="EMBL" id="VKAC01000008">
    <property type="protein sequence ID" value="TXR55592.1"/>
    <property type="molecule type" value="Genomic_DNA"/>
</dbReference>
<dbReference type="InterPro" id="IPR051691">
    <property type="entry name" value="Metab_Enz_Cyan_OpOx_G3PDH"/>
</dbReference>
<reference evidence="4 5" key="1">
    <citation type="submission" date="2019-07" db="EMBL/GenBank/DDBJ databases">
        <title>Quadrisphaera sp. strain DD2A genome sequencing and assembly.</title>
        <authorList>
            <person name="Kim I."/>
        </authorList>
    </citation>
    <scope>NUCLEOTIDE SEQUENCE [LARGE SCALE GENOMIC DNA]</scope>
    <source>
        <strain evidence="4 5">DD2A</strain>
    </source>
</reference>
<organism evidence="4 5">
    <name type="scientific">Quadrisphaera setariae</name>
    <dbReference type="NCBI Taxonomy" id="2593304"/>
    <lineage>
        <taxon>Bacteria</taxon>
        <taxon>Bacillati</taxon>
        <taxon>Actinomycetota</taxon>
        <taxon>Actinomycetes</taxon>
        <taxon>Kineosporiales</taxon>
        <taxon>Kineosporiaceae</taxon>
        <taxon>Quadrisphaera</taxon>
    </lineage>
</organism>
<dbReference type="PRINTS" id="PR00368">
    <property type="entry name" value="FADPNR"/>
</dbReference>
<dbReference type="InterPro" id="IPR023753">
    <property type="entry name" value="FAD/NAD-binding_dom"/>
</dbReference>
<comment type="caution">
    <text evidence="4">The sequence shown here is derived from an EMBL/GenBank/DDBJ whole genome shotgun (WGS) entry which is preliminary data.</text>
</comment>
<dbReference type="InterPro" id="IPR041854">
    <property type="entry name" value="BFD-like_2Fe2S-bd_dom_sf"/>
</dbReference>
<dbReference type="Pfam" id="PF07992">
    <property type="entry name" value="Pyr_redox_2"/>
    <property type="match status" value="2"/>
</dbReference>
<proteinExistence type="predicted"/>
<sequence length="516" mass="51383">MRDVEVLVVGGGPAGLAAADAARRSGARVVLVEGGDDVGGQYWRHLPAERPAAAEAQLHHGWSTFAGLRRTLAGDPGCEVLTGASVWAVEPGAGALVVRVLVTPSGQADAPGRRHLALRPAALVVATGAHDLTLPFPGWDLPGVVTGGAAQAFAKSERLAVGERVVVAGAGPFLLPVASSLLDTGARVLEVAEAAGPAQLTRGWGPLLTGGGAGVFAAGLSGVGVLAGKTRELAGYVAALTAARVPYRTATGVVAARGDGRVEEVVLARLDATWAPVPGTERVVAADALAVSHGFTPRLEVALAAGAAVAGSGAGAGFVAVDDRGATSAPGVWAAGEVTGIGGADAALVEGALAGLAAAEALGHPAGPEVDGLLRRRRVLRAFADRLAAAHAPRPGWLAQVTDDTVVCRCEEVTAGRLRSVAQATASAADAPAGSRSLRLTTRAGLGPCQGRVCGHAVDAVLGCGLPASTGTTRPPVSHQRRPLAVPVRLGELADLPPATTPTSPATSQPTSEETP</sequence>